<dbReference type="Proteomes" id="UP000230423">
    <property type="component" value="Unassembled WGS sequence"/>
</dbReference>
<keyword evidence="2" id="KW-1185">Reference proteome</keyword>
<organism evidence="1 2">
    <name type="scientific">Teladorsagia circumcincta</name>
    <name type="common">Brown stomach worm</name>
    <name type="synonym">Ostertagia circumcincta</name>
    <dbReference type="NCBI Taxonomy" id="45464"/>
    <lineage>
        <taxon>Eukaryota</taxon>
        <taxon>Metazoa</taxon>
        <taxon>Ecdysozoa</taxon>
        <taxon>Nematoda</taxon>
        <taxon>Chromadorea</taxon>
        <taxon>Rhabditida</taxon>
        <taxon>Rhabditina</taxon>
        <taxon>Rhabditomorpha</taxon>
        <taxon>Strongyloidea</taxon>
        <taxon>Trichostrongylidae</taxon>
        <taxon>Teladorsagia</taxon>
    </lineage>
</organism>
<dbReference type="OrthoDB" id="297496at2759"/>
<evidence type="ECO:0000313" key="1">
    <source>
        <dbReference type="EMBL" id="PIO68378.1"/>
    </source>
</evidence>
<proteinExistence type="predicted"/>
<feature type="non-terminal residue" evidence="1">
    <location>
        <position position="1"/>
    </location>
</feature>
<evidence type="ECO:0000313" key="2">
    <source>
        <dbReference type="Proteomes" id="UP000230423"/>
    </source>
</evidence>
<reference evidence="1 2" key="1">
    <citation type="submission" date="2015-09" db="EMBL/GenBank/DDBJ databases">
        <title>Draft genome of the parasitic nematode Teladorsagia circumcincta isolate WARC Sus (inbred).</title>
        <authorList>
            <person name="Mitreva M."/>
        </authorList>
    </citation>
    <scope>NUCLEOTIDE SEQUENCE [LARGE SCALE GENOMIC DNA]</scope>
    <source>
        <strain evidence="1 2">S</strain>
    </source>
</reference>
<dbReference type="AlphaFoldDB" id="A0A2G9UDQ9"/>
<gene>
    <name evidence="1" type="ORF">TELCIR_09838</name>
</gene>
<name>A0A2G9UDQ9_TELCI</name>
<dbReference type="EMBL" id="KZ347125">
    <property type="protein sequence ID" value="PIO68378.1"/>
    <property type="molecule type" value="Genomic_DNA"/>
</dbReference>
<sequence length="74" mass="8240">GDQMGASVGMMRMWSGNKTAKYLMPLLSKEKKRVAMEKVAQEAQEKGFELPAILNDLDEKTGPSMHICNIDLVK</sequence>
<protein>
    <submittedName>
        <fullName evidence="1">Uncharacterized protein</fullName>
    </submittedName>
</protein>
<accession>A0A2G9UDQ9</accession>